<organism evidence="2 3">
    <name type="scientific">Prosthecochloris aestuarii (strain DSM 271 / SK 413)</name>
    <dbReference type="NCBI Taxonomy" id="290512"/>
    <lineage>
        <taxon>Bacteria</taxon>
        <taxon>Pseudomonadati</taxon>
        <taxon>Chlorobiota</taxon>
        <taxon>Chlorobiia</taxon>
        <taxon>Chlorobiales</taxon>
        <taxon>Chlorobiaceae</taxon>
        <taxon>Prosthecochloris</taxon>
    </lineage>
</organism>
<name>B4S9Q2_PROA2</name>
<protein>
    <submittedName>
        <fullName evidence="2">HRDC domain protein</fullName>
    </submittedName>
</protein>
<dbReference type="GO" id="GO:0000166">
    <property type="term" value="F:nucleotide binding"/>
    <property type="evidence" value="ECO:0007669"/>
    <property type="project" value="InterPro"/>
</dbReference>
<gene>
    <name evidence="2" type="ordered locus">Paes_2389</name>
</gene>
<dbReference type="InterPro" id="IPR044876">
    <property type="entry name" value="HRDC_dom_sf"/>
</dbReference>
<dbReference type="InterPro" id="IPR010997">
    <property type="entry name" value="HRDC-like_sf"/>
</dbReference>
<dbReference type="EMBL" id="CP001109">
    <property type="protein sequence ID" value="ACF47379.1"/>
    <property type="molecule type" value="Genomic_DNA"/>
</dbReference>
<dbReference type="AlphaFoldDB" id="B4S9Q2"/>
<geneLocation type="plasmid" evidence="2 3">
    <name>pPAES01</name>
</geneLocation>
<dbReference type="HOGENOM" id="CLU_137324_0_0_10"/>
<dbReference type="KEGG" id="paa:Paes_2389"/>
<sequence length="159" mass="17977">MLIRIVTLRFSAALDGFDDSPLAEFIKDKSVLSLREHFFIRNETPYLAVVVIFEPVLEMLSPKAGTPRRRDESWRALLGDADMPLFDSLRSWRGERCKKEGIPPYVICNNKELAKITAARPQSLSGLMQIEGFGKAKAEKYGEEILAILKHDDGIPTDR</sequence>
<accession>B4S9Q2</accession>
<dbReference type="SMART" id="SM00341">
    <property type="entry name" value="HRDC"/>
    <property type="match status" value="1"/>
</dbReference>
<evidence type="ECO:0000313" key="3">
    <source>
        <dbReference type="Proteomes" id="UP000002725"/>
    </source>
</evidence>
<dbReference type="SUPFAM" id="SSF47819">
    <property type="entry name" value="HRDC-like"/>
    <property type="match status" value="1"/>
</dbReference>
<feature type="domain" description="HRDC" evidence="1">
    <location>
        <begin position="79"/>
        <end position="159"/>
    </location>
</feature>
<dbReference type="Proteomes" id="UP000002725">
    <property type="component" value="Plasmid pPAES01"/>
</dbReference>
<dbReference type="RefSeq" id="WP_012509584.1">
    <property type="nucleotide sequence ID" value="NC_011061.1"/>
</dbReference>
<reference evidence="2" key="1">
    <citation type="submission" date="2008-06" db="EMBL/GenBank/DDBJ databases">
        <title>Complete sequence of plasmid of Prosthecochloris aestuarii DSM 271.</title>
        <authorList>
            <consortium name="US DOE Joint Genome Institute"/>
            <person name="Lucas S."/>
            <person name="Copeland A."/>
            <person name="Lapidus A."/>
            <person name="Glavina del Rio T."/>
            <person name="Dalin E."/>
            <person name="Tice H."/>
            <person name="Bruce D."/>
            <person name="Goodwin L."/>
            <person name="Pitluck S."/>
            <person name="Schmutz J."/>
            <person name="Larimer F."/>
            <person name="Land M."/>
            <person name="Hauser L."/>
            <person name="Kyrpides N."/>
            <person name="Anderson I."/>
            <person name="Liu Z."/>
            <person name="Li T."/>
            <person name="Zhao F."/>
            <person name="Overmann J."/>
            <person name="Bryant D.A."/>
            <person name="Richardson P."/>
        </authorList>
    </citation>
    <scope>NUCLEOTIDE SEQUENCE [LARGE SCALE GENOMIC DNA]</scope>
    <source>
        <strain evidence="2">DSM 271</strain>
        <plasmid evidence="2">pPAES01</plasmid>
    </source>
</reference>
<dbReference type="InterPro" id="IPR002121">
    <property type="entry name" value="HRDC_dom"/>
</dbReference>
<proteinExistence type="predicted"/>
<evidence type="ECO:0000313" key="2">
    <source>
        <dbReference type="EMBL" id="ACF47379.1"/>
    </source>
</evidence>
<dbReference type="PROSITE" id="PS50967">
    <property type="entry name" value="HRDC"/>
    <property type="match status" value="1"/>
</dbReference>
<evidence type="ECO:0000259" key="1">
    <source>
        <dbReference type="PROSITE" id="PS50967"/>
    </source>
</evidence>
<dbReference type="GO" id="GO:0003676">
    <property type="term" value="F:nucleic acid binding"/>
    <property type="evidence" value="ECO:0007669"/>
    <property type="project" value="InterPro"/>
</dbReference>
<dbReference type="Pfam" id="PF00570">
    <property type="entry name" value="HRDC"/>
    <property type="match status" value="1"/>
</dbReference>
<keyword evidence="2" id="KW-0614">Plasmid</keyword>
<dbReference type="eggNOG" id="COG0514">
    <property type="taxonomic scope" value="Bacteria"/>
</dbReference>
<keyword evidence="3" id="KW-1185">Reference proteome</keyword>
<dbReference type="Gene3D" id="1.10.150.80">
    <property type="entry name" value="HRDC domain"/>
    <property type="match status" value="1"/>
</dbReference>